<name>A0A2K9MIX3_9RHOB</name>
<feature type="region of interest" description="Disordered" evidence="1">
    <location>
        <begin position="41"/>
        <end position="80"/>
    </location>
</feature>
<feature type="compositionally biased region" description="Low complexity" evidence="1">
    <location>
        <begin position="71"/>
        <end position="80"/>
    </location>
</feature>
<dbReference type="KEGG" id="paru:CYR75_06380"/>
<proteinExistence type="predicted"/>
<keyword evidence="3" id="KW-1185">Reference proteome</keyword>
<evidence type="ECO:0000313" key="3">
    <source>
        <dbReference type="Proteomes" id="UP000234882"/>
    </source>
</evidence>
<dbReference type="EMBL" id="CP025583">
    <property type="protein sequence ID" value="AUM75570.1"/>
    <property type="molecule type" value="Genomic_DNA"/>
</dbReference>
<protein>
    <submittedName>
        <fullName evidence="2">Uncharacterized protein</fullName>
    </submittedName>
</protein>
<organism evidence="2 3">
    <name type="scientific">Paracoccus jeotgali</name>
    <dbReference type="NCBI Taxonomy" id="2065379"/>
    <lineage>
        <taxon>Bacteria</taxon>
        <taxon>Pseudomonadati</taxon>
        <taxon>Pseudomonadota</taxon>
        <taxon>Alphaproteobacteria</taxon>
        <taxon>Rhodobacterales</taxon>
        <taxon>Paracoccaceae</taxon>
        <taxon>Paracoccus</taxon>
    </lineage>
</organism>
<accession>A0A2K9MIX3</accession>
<gene>
    <name evidence="2" type="ORF">CYR75_06380</name>
</gene>
<reference evidence="3" key="1">
    <citation type="submission" date="2017-12" db="EMBL/GenBank/DDBJ databases">
        <title>Genomic analysis of Paracoccus sp. CBA4604.</title>
        <authorList>
            <person name="Roh S.W."/>
            <person name="Kim J.Y."/>
            <person name="Kim J.S."/>
        </authorList>
    </citation>
    <scope>NUCLEOTIDE SEQUENCE [LARGE SCALE GENOMIC DNA]</scope>
    <source>
        <strain evidence="3">CBA4604</strain>
    </source>
</reference>
<sequence length="80" mass="8358">MRLLKIIVVLVILAVLGLTAYAYLGDMGPRQQEMRKFVPLNITAPTPSTPPAGLSPPEAAQAEPATEDAAEAGADANDLD</sequence>
<dbReference type="AlphaFoldDB" id="A0A2K9MIX3"/>
<evidence type="ECO:0000256" key="1">
    <source>
        <dbReference type="SAM" id="MobiDB-lite"/>
    </source>
</evidence>
<dbReference type="Proteomes" id="UP000234882">
    <property type="component" value="Chromosome"/>
</dbReference>
<evidence type="ECO:0000313" key="2">
    <source>
        <dbReference type="EMBL" id="AUM75570.1"/>
    </source>
</evidence>